<dbReference type="GO" id="GO:0009423">
    <property type="term" value="P:chorismate biosynthetic process"/>
    <property type="evidence" value="ECO:0007669"/>
    <property type="project" value="UniProtKB-UniRule"/>
</dbReference>
<dbReference type="EMBL" id="SADE01000002">
    <property type="protein sequence ID" value="RVU36000.1"/>
    <property type="molecule type" value="Genomic_DNA"/>
</dbReference>
<dbReference type="CDD" id="cd01556">
    <property type="entry name" value="EPSP_synthase"/>
    <property type="match status" value="1"/>
</dbReference>
<comment type="catalytic activity">
    <reaction evidence="7">
        <text>3-phosphoshikimate + phosphoenolpyruvate = 5-O-(1-carboxyvinyl)-3-phosphoshikimate + phosphate</text>
        <dbReference type="Rhea" id="RHEA:21256"/>
        <dbReference type="ChEBI" id="CHEBI:43474"/>
        <dbReference type="ChEBI" id="CHEBI:57701"/>
        <dbReference type="ChEBI" id="CHEBI:58702"/>
        <dbReference type="ChEBI" id="CHEBI:145989"/>
        <dbReference type="EC" id="2.5.1.19"/>
    </reaction>
    <physiologicalReaction direction="left-to-right" evidence="7">
        <dbReference type="Rhea" id="RHEA:21257"/>
    </physiologicalReaction>
</comment>
<feature type="binding site" evidence="8">
    <location>
        <position position="189"/>
    </location>
    <ligand>
        <name>3-phosphoshikimate</name>
        <dbReference type="ChEBI" id="CHEBI:145989"/>
    </ligand>
</feature>
<keyword evidence="5 8" id="KW-0808">Transferase</keyword>
<feature type="binding site" evidence="8">
    <location>
        <position position="423"/>
    </location>
    <ligand>
        <name>phosphoenolpyruvate</name>
        <dbReference type="ChEBI" id="CHEBI:58702"/>
    </ligand>
</feature>
<evidence type="ECO:0000256" key="7">
    <source>
        <dbReference type="ARBA" id="ARBA00044633"/>
    </source>
</evidence>
<keyword evidence="3 8" id="KW-0963">Cytoplasm</keyword>
<dbReference type="Pfam" id="PF00275">
    <property type="entry name" value="EPSP_synthase"/>
    <property type="match status" value="1"/>
</dbReference>
<evidence type="ECO:0000256" key="9">
    <source>
        <dbReference type="SAM" id="MobiDB-lite"/>
    </source>
</evidence>
<dbReference type="PANTHER" id="PTHR21090:SF5">
    <property type="entry name" value="PENTAFUNCTIONAL AROM POLYPEPTIDE"/>
    <property type="match status" value="1"/>
</dbReference>
<feature type="region of interest" description="Disordered" evidence="9">
    <location>
        <begin position="1"/>
        <end position="33"/>
    </location>
</feature>
<comment type="subcellular location">
    <subcellularLocation>
        <location evidence="8">Cytoplasm</location>
    </subcellularLocation>
</comment>
<evidence type="ECO:0000256" key="3">
    <source>
        <dbReference type="ARBA" id="ARBA00022490"/>
    </source>
</evidence>
<dbReference type="GO" id="GO:0009073">
    <property type="term" value="P:aromatic amino acid family biosynthetic process"/>
    <property type="evidence" value="ECO:0007669"/>
    <property type="project" value="UniProtKB-KW"/>
</dbReference>
<dbReference type="PROSITE" id="PS00104">
    <property type="entry name" value="EPSP_SYNTHASE_1"/>
    <property type="match status" value="1"/>
</dbReference>
<feature type="binding site" evidence="8">
    <location>
        <position position="191"/>
    </location>
    <ligand>
        <name>3-phosphoshikimate</name>
        <dbReference type="ChEBI" id="CHEBI:145989"/>
    </ligand>
</feature>
<reference evidence="12" key="1">
    <citation type="submission" date="2019-01" db="EMBL/GenBank/DDBJ databases">
        <title>Gri0909 isolated from a small marine red alga.</title>
        <authorList>
            <person name="Kim J."/>
            <person name="Jeong S.E."/>
            <person name="Jeon C.O."/>
        </authorList>
    </citation>
    <scope>NUCLEOTIDE SEQUENCE [LARGE SCALE GENOMIC DNA]</scope>
    <source>
        <strain evidence="12">Gri0909</strain>
    </source>
</reference>
<gene>
    <name evidence="8 11" type="primary">aroA</name>
    <name evidence="11" type="ORF">EOI86_12195</name>
</gene>
<dbReference type="AlphaFoldDB" id="A0A3S2Z6W9"/>
<dbReference type="PIRSF" id="PIRSF000505">
    <property type="entry name" value="EPSPS"/>
    <property type="match status" value="1"/>
</dbReference>
<dbReference type="UniPathway" id="UPA00053">
    <property type="reaction ID" value="UER00089"/>
</dbReference>
<protein>
    <recommendedName>
        <fullName evidence="8">3-phosphoshikimate 1-carboxyvinyltransferase</fullName>
        <ecNumber evidence="8">2.5.1.19</ecNumber>
    </recommendedName>
    <alternativeName>
        <fullName evidence="8">5-enolpyruvylshikimate-3-phosphate synthase</fullName>
        <shortName evidence="8">EPSP synthase</shortName>
        <shortName evidence="8">EPSPS</shortName>
    </alternativeName>
</protein>
<dbReference type="GO" id="GO:0008652">
    <property type="term" value="P:amino acid biosynthetic process"/>
    <property type="evidence" value="ECO:0007669"/>
    <property type="project" value="UniProtKB-KW"/>
</dbReference>
<keyword evidence="6 8" id="KW-0057">Aromatic amino acid biosynthesis</keyword>
<dbReference type="FunFam" id="3.65.10.10:FF:000005">
    <property type="entry name" value="3-phosphoshikimate 1-carboxyvinyltransferase"/>
    <property type="match status" value="1"/>
</dbReference>
<evidence type="ECO:0000256" key="4">
    <source>
        <dbReference type="ARBA" id="ARBA00022605"/>
    </source>
</evidence>
<dbReference type="InterPro" id="IPR036968">
    <property type="entry name" value="Enolpyruvate_Tfrase_sf"/>
</dbReference>
<evidence type="ECO:0000259" key="10">
    <source>
        <dbReference type="Pfam" id="PF00275"/>
    </source>
</evidence>
<accession>A0A3S2Z6W9</accession>
<sequence length="468" mass="48483">MTAQISALNGTAETDPASPVTARPVIAKPGGPLRGTVKVPGDKSISHRAVMFGGLAVGETRILDVLTGEDVVRTAEAFRALGASVDMEADGSWRVRGVGIGGLTEPANVLDMGNSGTAARLLLGVLAGHGITAFLTGDGSLRKRPMNRVTVPLALMGAQFTTRSGGRLPLAITGKDEPVPIEYELPVASAQVKSAVLLAGLAARGATTVIEPQATRDHTERLLRHFGATVTVEELETGGRRITVTGQPELTAPKQPIRVPADPSSAGFPVVAALIAEGSEISLPSIGLNETRTGLYTSLQEMGADIVIANRRDEGGEPVGDFTVKTSALKGIEVPPERAPSMIDEYPILAVAAAYAEGKTVMRGIHELRVKESDRLAAVAALLRENGVTVEDGDDWMIVHGTGGSNGQGVPGGGTVETHLDHRIAMSALVLGHAAQNPVRIDDGNAIGTSFPGFIELMNGLGADISTD</sequence>
<dbReference type="PROSITE" id="PS00885">
    <property type="entry name" value="EPSP_SYNTHASE_2"/>
    <property type="match status" value="1"/>
</dbReference>
<keyword evidence="12" id="KW-1185">Reference proteome</keyword>
<dbReference type="Proteomes" id="UP000287447">
    <property type="component" value="Unassembled WGS sequence"/>
</dbReference>
<dbReference type="InterPro" id="IPR006264">
    <property type="entry name" value="EPSP_synthase"/>
</dbReference>
<feature type="binding site" evidence="8">
    <location>
        <position position="48"/>
    </location>
    <ligand>
        <name>3-phosphoshikimate</name>
        <dbReference type="ChEBI" id="CHEBI:145989"/>
    </ligand>
</feature>
<comment type="caution">
    <text evidence="11">The sequence shown here is derived from an EMBL/GenBank/DDBJ whole genome shotgun (WGS) entry which is preliminary data.</text>
</comment>
<dbReference type="HAMAP" id="MF_00210">
    <property type="entry name" value="EPSP_synth"/>
    <property type="match status" value="1"/>
</dbReference>
<feature type="binding site" evidence="8">
    <location>
        <position position="44"/>
    </location>
    <ligand>
        <name>3-phosphoshikimate</name>
        <dbReference type="ChEBI" id="CHEBI:145989"/>
    </ligand>
</feature>
<dbReference type="InterPro" id="IPR023193">
    <property type="entry name" value="EPSP_synthase_CS"/>
</dbReference>
<feature type="binding site" evidence="8">
    <location>
        <position position="43"/>
    </location>
    <ligand>
        <name>3-phosphoshikimate</name>
        <dbReference type="ChEBI" id="CHEBI:145989"/>
    </ligand>
</feature>
<evidence type="ECO:0000256" key="2">
    <source>
        <dbReference type="ARBA" id="ARBA00009948"/>
    </source>
</evidence>
<dbReference type="Gene3D" id="3.65.10.10">
    <property type="entry name" value="Enolpyruvate transferase domain"/>
    <property type="match status" value="2"/>
</dbReference>
<dbReference type="NCBIfam" id="TIGR01356">
    <property type="entry name" value="aroA"/>
    <property type="match status" value="1"/>
</dbReference>
<name>A0A3S2Z6W9_9PROT</name>
<dbReference type="InterPro" id="IPR013792">
    <property type="entry name" value="RNA3'P_cycl/enolpyr_Trfase_a/b"/>
</dbReference>
<feature type="binding site" evidence="8">
    <location>
        <position position="144"/>
    </location>
    <ligand>
        <name>phosphoenolpyruvate</name>
        <dbReference type="ChEBI" id="CHEBI:58702"/>
    </ligand>
</feature>
<dbReference type="EC" id="2.5.1.19" evidence="8"/>
<feature type="compositionally biased region" description="Polar residues" evidence="9">
    <location>
        <begin position="1"/>
        <end position="12"/>
    </location>
</feature>
<dbReference type="GO" id="GO:0003866">
    <property type="term" value="F:3-phosphoshikimate 1-carboxyvinyltransferase activity"/>
    <property type="evidence" value="ECO:0007669"/>
    <property type="project" value="UniProtKB-UniRule"/>
</dbReference>
<feature type="binding site" evidence="8">
    <location>
        <position position="43"/>
    </location>
    <ligand>
        <name>phosphoenolpyruvate</name>
        <dbReference type="ChEBI" id="CHEBI:58702"/>
    </ligand>
</feature>
<dbReference type="OrthoDB" id="9809920at2"/>
<proteinExistence type="inferred from homology"/>
<comment type="pathway">
    <text evidence="1 8">Metabolic intermediate biosynthesis; chorismate biosynthesis; chorismate from D-erythrose 4-phosphate and phosphoenolpyruvate: step 6/7.</text>
</comment>
<feature type="binding site" evidence="8">
    <location>
        <position position="191"/>
    </location>
    <ligand>
        <name>phosphoenolpyruvate</name>
        <dbReference type="ChEBI" id="CHEBI:58702"/>
    </ligand>
</feature>
<keyword evidence="4 8" id="KW-0028">Amino-acid biosynthesis</keyword>
<feature type="binding site" evidence="8">
    <location>
        <position position="375"/>
    </location>
    <ligand>
        <name>phosphoenolpyruvate</name>
        <dbReference type="ChEBI" id="CHEBI:58702"/>
    </ligand>
</feature>
<dbReference type="PANTHER" id="PTHR21090">
    <property type="entry name" value="AROM/DEHYDROQUINATE SYNTHASE"/>
    <property type="match status" value="1"/>
</dbReference>
<feature type="binding site" evidence="8">
    <location>
        <position position="344"/>
    </location>
    <ligand>
        <name>3-phosphoshikimate</name>
        <dbReference type="ChEBI" id="CHEBI:145989"/>
    </ligand>
</feature>
<evidence type="ECO:0000256" key="1">
    <source>
        <dbReference type="ARBA" id="ARBA00004811"/>
    </source>
</evidence>
<evidence type="ECO:0000256" key="5">
    <source>
        <dbReference type="ARBA" id="ARBA00022679"/>
    </source>
</evidence>
<evidence type="ECO:0000256" key="8">
    <source>
        <dbReference type="HAMAP-Rule" id="MF_00210"/>
    </source>
</evidence>
<dbReference type="InterPro" id="IPR001986">
    <property type="entry name" value="Enolpyruvate_Tfrase_dom"/>
</dbReference>
<comment type="subunit">
    <text evidence="8">Monomer.</text>
</comment>
<evidence type="ECO:0000256" key="6">
    <source>
        <dbReference type="ARBA" id="ARBA00023141"/>
    </source>
</evidence>
<organism evidence="11 12">
    <name type="scientific">Hwanghaeella grinnelliae</name>
    <dbReference type="NCBI Taxonomy" id="2500179"/>
    <lineage>
        <taxon>Bacteria</taxon>
        <taxon>Pseudomonadati</taxon>
        <taxon>Pseudomonadota</taxon>
        <taxon>Alphaproteobacteria</taxon>
        <taxon>Rhodospirillales</taxon>
        <taxon>Rhodospirillaceae</taxon>
        <taxon>Hwanghaeella</taxon>
    </lineage>
</organism>
<comment type="similarity">
    <text evidence="2 8">Belongs to the EPSP synthase family.</text>
</comment>
<feature type="binding site" evidence="8">
    <location>
        <position position="371"/>
    </location>
    <ligand>
        <name>3-phosphoshikimate</name>
        <dbReference type="ChEBI" id="CHEBI:145989"/>
    </ligand>
</feature>
<feature type="active site" description="Proton acceptor" evidence="8">
    <location>
        <position position="344"/>
    </location>
</feature>
<evidence type="ECO:0000313" key="11">
    <source>
        <dbReference type="EMBL" id="RVU36000.1"/>
    </source>
</evidence>
<feature type="domain" description="Enolpyruvate transferase" evidence="10">
    <location>
        <begin position="29"/>
        <end position="456"/>
    </location>
</feature>
<evidence type="ECO:0000313" key="12">
    <source>
        <dbReference type="Proteomes" id="UP000287447"/>
    </source>
</evidence>
<comment type="caution">
    <text evidence="8">Lacks conserved residue(s) required for the propagation of feature annotation.</text>
</comment>
<comment type="function">
    <text evidence="8">Catalyzes the transfer of the enolpyruvyl moiety of phosphoenolpyruvate (PEP) to the 5-hydroxyl of shikimate-3-phosphate (S3P) to produce enolpyruvyl shikimate-3-phosphate and inorganic phosphate.</text>
</comment>
<feature type="binding site" evidence="8">
    <location>
        <position position="116"/>
    </location>
    <ligand>
        <name>phosphoenolpyruvate</name>
        <dbReference type="ChEBI" id="CHEBI:58702"/>
    </ligand>
</feature>
<dbReference type="SUPFAM" id="SSF55205">
    <property type="entry name" value="EPT/RTPC-like"/>
    <property type="match status" value="1"/>
</dbReference>
<dbReference type="GO" id="GO:0005737">
    <property type="term" value="C:cytoplasm"/>
    <property type="evidence" value="ECO:0007669"/>
    <property type="project" value="UniProtKB-SubCell"/>
</dbReference>
<dbReference type="RefSeq" id="WP_127765477.1">
    <property type="nucleotide sequence ID" value="NZ_SADE01000002.1"/>
</dbReference>